<evidence type="ECO:0000259" key="4">
    <source>
        <dbReference type="PROSITE" id="PS50113"/>
    </source>
</evidence>
<comment type="catalytic activity">
    <reaction evidence="3">
        <text>2 GTP = 3',3'-c-di-GMP + 2 diphosphate</text>
        <dbReference type="Rhea" id="RHEA:24898"/>
        <dbReference type="ChEBI" id="CHEBI:33019"/>
        <dbReference type="ChEBI" id="CHEBI:37565"/>
        <dbReference type="ChEBI" id="CHEBI:58805"/>
        <dbReference type="EC" id="2.7.7.65"/>
    </reaction>
</comment>
<dbReference type="PROSITE" id="PS50113">
    <property type="entry name" value="PAC"/>
    <property type="match status" value="1"/>
</dbReference>
<dbReference type="GO" id="GO:0052621">
    <property type="term" value="F:diguanylate cyclase activity"/>
    <property type="evidence" value="ECO:0007669"/>
    <property type="project" value="UniProtKB-EC"/>
</dbReference>
<dbReference type="EMBL" id="LDOT01000050">
    <property type="protein sequence ID" value="KLV02196.1"/>
    <property type="molecule type" value="Genomic_DNA"/>
</dbReference>
<dbReference type="PROSITE" id="PS50887">
    <property type="entry name" value="GGDEF"/>
    <property type="match status" value="1"/>
</dbReference>
<proteinExistence type="predicted"/>
<dbReference type="SUPFAM" id="SSF55073">
    <property type="entry name" value="Nucleotide cyclase"/>
    <property type="match status" value="1"/>
</dbReference>
<name>A0A0J1GRB6_9GAMM</name>
<comment type="cofactor">
    <cofactor evidence="1">
        <name>Mg(2+)</name>
        <dbReference type="ChEBI" id="CHEBI:18420"/>
    </cofactor>
</comment>
<evidence type="ECO:0000259" key="5">
    <source>
        <dbReference type="PROSITE" id="PS50887"/>
    </source>
</evidence>
<dbReference type="InterPro" id="IPR050469">
    <property type="entry name" value="Diguanylate_Cyclase"/>
</dbReference>
<accession>A0A0J1GRB6</accession>
<evidence type="ECO:0000256" key="1">
    <source>
        <dbReference type="ARBA" id="ARBA00001946"/>
    </source>
</evidence>
<dbReference type="RefSeq" id="WP_047880986.1">
    <property type="nucleotide sequence ID" value="NZ_LDOT01000050.1"/>
</dbReference>
<dbReference type="Pfam" id="PF00990">
    <property type="entry name" value="GGDEF"/>
    <property type="match status" value="1"/>
</dbReference>
<evidence type="ECO:0000256" key="3">
    <source>
        <dbReference type="ARBA" id="ARBA00034247"/>
    </source>
</evidence>
<dbReference type="Gene3D" id="3.30.70.270">
    <property type="match status" value="1"/>
</dbReference>
<evidence type="ECO:0000313" key="6">
    <source>
        <dbReference type="EMBL" id="KLV02196.1"/>
    </source>
</evidence>
<dbReference type="SMART" id="SM00267">
    <property type="entry name" value="GGDEF"/>
    <property type="match status" value="1"/>
</dbReference>
<dbReference type="CDD" id="cd01949">
    <property type="entry name" value="GGDEF"/>
    <property type="match status" value="1"/>
</dbReference>
<dbReference type="InterPro" id="IPR000014">
    <property type="entry name" value="PAS"/>
</dbReference>
<dbReference type="NCBIfam" id="TIGR00229">
    <property type="entry name" value="sensory_box"/>
    <property type="match status" value="2"/>
</dbReference>
<dbReference type="FunFam" id="3.30.70.270:FF:000001">
    <property type="entry name" value="Diguanylate cyclase domain protein"/>
    <property type="match status" value="1"/>
</dbReference>
<dbReference type="PATRIC" id="fig|1195763.3.peg.4632"/>
<dbReference type="SUPFAM" id="SSF55785">
    <property type="entry name" value="PYP-like sensor domain (PAS domain)"/>
    <property type="match status" value="2"/>
</dbReference>
<dbReference type="EC" id="2.7.7.65" evidence="2"/>
<dbReference type="Gene3D" id="3.30.450.20">
    <property type="entry name" value="PAS domain"/>
    <property type="match status" value="2"/>
</dbReference>
<gene>
    <name evidence="6" type="ORF">ABT56_21575</name>
</gene>
<dbReference type="InterPro" id="IPR035965">
    <property type="entry name" value="PAS-like_dom_sf"/>
</dbReference>
<dbReference type="Pfam" id="PF08447">
    <property type="entry name" value="PAS_3"/>
    <property type="match status" value="1"/>
</dbReference>
<protein>
    <recommendedName>
        <fullName evidence="2">diguanylate cyclase</fullName>
        <ecNumber evidence="2">2.7.7.65</ecNumber>
    </recommendedName>
</protein>
<dbReference type="AlphaFoldDB" id="A0A0J1GRB6"/>
<feature type="domain" description="PAC" evidence="4">
    <location>
        <begin position="205"/>
        <end position="255"/>
    </location>
</feature>
<dbReference type="InterPro" id="IPR029787">
    <property type="entry name" value="Nucleotide_cyclase"/>
</dbReference>
<dbReference type="SMART" id="SM00091">
    <property type="entry name" value="PAS"/>
    <property type="match status" value="2"/>
</dbReference>
<comment type="caution">
    <text evidence="6">The sequence shown here is derived from an EMBL/GenBank/DDBJ whole genome shotgun (WGS) entry which is preliminary data.</text>
</comment>
<organism evidence="6 7">
    <name type="scientific">Photobacterium aquae</name>
    <dbReference type="NCBI Taxonomy" id="1195763"/>
    <lineage>
        <taxon>Bacteria</taxon>
        <taxon>Pseudomonadati</taxon>
        <taxon>Pseudomonadota</taxon>
        <taxon>Gammaproteobacteria</taxon>
        <taxon>Vibrionales</taxon>
        <taxon>Vibrionaceae</taxon>
        <taxon>Photobacterium</taxon>
    </lineage>
</organism>
<dbReference type="PANTHER" id="PTHR45138:SF9">
    <property type="entry name" value="DIGUANYLATE CYCLASE DGCM-RELATED"/>
    <property type="match status" value="1"/>
</dbReference>
<reference evidence="6 7" key="1">
    <citation type="submission" date="2015-05" db="EMBL/GenBank/DDBJ databases">
        <title>Photobacterium galathea sp. nov.</title>
        <authorList>
            <person name="Machado H."/>
            <person name="Gram L."/>
        </authorList>
    </citation>
    <scope>NUCLEOTIDE SEQUENCE [LARGE SCALE GENOMIC DNA]</scope>
    <source>
        <strain evidence="6 7">CGMCC 1.12159</strain>
    </source>
</reference>
<keyword evidence="7" id="KW-1185">Reference proteome</keyword>
<evidence type="ECO:0000313" key="7">
    <source>
        <dbReference type="Proteomes" id="UP000036097"/>
    </source>
</evidence>
<dbReference type="InterPro" id="IPR043128">
    <property type="entry name" value="Rev_trsase/Diguanyl_cyclase"/>
</dbReference>
<dbReference type="NCBIfam" id="TIGR00254">
    <property type="entry name" value="GGDEF"/>
    <property type="match status" value="1"/>
</dbReference>
<evidence type="ECO:0000256" key="2">
    <source>
        <dbReference type="ARBA" id="ARBA00012528"/>
    </source>
</evidence>
<dbReference type="Proteomes" id="UP000036097">
    <property type="component" value="Unassembled WGS sequence"/>
</dbReference>
<feature type="domain" description="GGDEF" evidence="5">
    <location>
        <begin position="287"/>
        <end position="420"/>
    </location>
</feature>
<dbReference type="InterPro" id="IPR000700">
    <property type="entry name" value="PAS-assoc_C"/>
</dbReference>
<dbReference type="PANTHER" id="PTHR45138">
    <property type="entry name" value="REGULATORY COMPONENTS OF SENSORY TRANSDUCTION SYSTEM"/>
    <property type="match status" value="1"/>
</dbReference>
<dbReference type="InterPro" id="IPR000160">
    <property type="entry name" value="GGDEF_dom"/>
</dbReference>
<dbReference type="InterPro" id="IPR013655">
    <property type="entry name" value="PAS_fold_3"/>
</dbReference>
<sequence length="425" mass="46851">MTSPAIHTDPLFIDSAYGVVIHRDFKPLYVNDEYAKYLGFQSSREVMALPSILSLVAPHEQQLARQAYDLVMAGKAQPGVRTYTNITHGGAPIRVLTIDSIVNWQGEPAMQIILIDLSAQVDMQRRLAASETRYRGLVDGSIQGIVVHKDFQPLFSNQAYANILGYPSIDALLGCSSLLNHIHLDRQQQAWRDNNLLLRGEVDCIRAESQCIRCDGSYVWLSMISSLVDWNGERAVQVTLMDITEQYQLRQQLEFRANHDGLTGGYNRQALGEHFQTMLEQACGCGGGLCCVLVDIDNFKRVNDRFGHQAGDEVLKAFSSRCLEVLPEHALFGRWGGEEFLLLLPMCSTAEAVEMANVLCNRIADQAVNVDGMSIGFTISAGVAGVDANLDSVDMLLLAADRALYQAKRSGKSRAIAYGGCEAVM</sequence>
<dbReference type="STRING" id="1195763.ABT56_21575"/>